<reference evidence="1 2" key="1">
    <citation type="journal article" date="2016" name="Front. Microbiol.">
        <title>Single-Cell (Meta-)Genomics of a Dimorphic Candidatus Thiomargarita nelsonii Reveals Genomic Plasticity.</title>
        <authorList>
            <person name="Flood B.E."/>
            <person name="Fliss P."/>
            <person name="Jones D.S."/>
            <person name="Dick G.J."/>
            <person name="Jain S."/>
            <person name="Kaster A.K."/>
            <person name="Winkel M."/>
            <person name="Mussmann M."/>
            <person name="Bailey J."/>
        </authorList>
    </citation>
    <scope>NUCLEOTIDE SEQUENCE [LARGE SCALE GENOMIC DNA]</scope>
    <source>
        <strain evidence="1">Hydrate Ridge</strain>
    </source>
</reference>
<organism evidence="1 2">
    <name type="scientific">Candidatus Thiomargarita nelsonii</name>
    <dbReference type="NCBI Taxonomy" id="1003181"/>
    <lineage>
        <taxon>Bacteria</taxon>
        <taxon>Pseudomonadati</taxon>
        <taxon>Pseudomonadota</taxon>
        <taxon>Gammaproteobacteria</taxon>
        <taxon>Thiotrichales</taxon>
        <taxon>Thiotrichaceae</taxon>
        <taxon>Thiomargarita</taxon>
    </lineage>
</organism>
<proteinExistence type="predicted"/>
<dbReference type="EMBL" id="JSZA02000037">
    <property type="protein sequence ID" value="TGO03146.1"/>
    <property type="molecule type" value="Genomic_DNA"/>
</dbReference>
<evidence type="ECO:0000313" key="2">
    <source>
        <dbReference type="Proteomes" id="UP000030428"/>
    </source>
</evidence>
<name>A0A4E0RJ26_9GAMM</name>
<dbReference type="AlphaFoldDB" id="A0A4E0RJ26"/>
<evidence type="ECO:0000313" key="1">
    <source>
        <dbReference type="EMBL" id="TGO03146.1"/>
    </source>
</evidence>
<comment type="caution">
    <text evidence="1">The sequence shown here is derived from an EMBL/GenBank/DDBJ whole genome shotgun (WGS) entry which is preliminary data.</text>
</comment>
<accession>A0A4E0RJ26</accession>
<keyword evidence="2" id="KW-1185">Reference proteome</keyword>
<gene>
    <name evidence="1" type="ORF">PN36_12115</name>
</gene>
<protein>
    <submittedName>
        <fullName evidence="1">Uncharacterized protein</fullName>
    </submittedName>
</protein>
<dbReference type="Proteomes" id="UP000030428">
    <property type="component" value="Unassembled WGS sequence"/>
</dbReference>
<sequence>MSSYPVIQFIDSSKEYRIIQHESVKIQVCKFEILAHFSENESIKYFIVSLYEKSKGLFWWEPQDEKRDYLLSTSNQLDWFLQHWFIHVLDEK</sequence>